<keyword evidence="6" id="KW-0418">Kinase</keyword>
<reference evidence="13" key="3">
    <citation type="submission" date="2023-05" db="EMBL/GenBank/DDBJ databases">
        <authorList>
            <person name="Smith C.H."/>
        </authorList>
    </citation>
    <scope>NUCLEOTIDE SEQUENCE</scope>
    <source>
        <strain evidence="13">CHS0354</strain>
        <tissue evidence="13">Mantle</tissue>
    </source>
</reference>
<protein>
    <recommendedName>
        <fullName evidence="2">non-specific serine/threonine protein kinase</fullName>
        <ecNumber evidence="2">2.7.11.1</ecNumber>
    </recommendedName>
</protein>
<dbReference type="InterPro" id="IPR000719">
    <property type="entry name" value="Prot_kinase_dom"/>
</dbReference>
<dbReference type="InterPro" id="IPR008271">
    <property type="entry name" value="Ser/Thr_kinase_AS"/>
</dbReference>
<evidence type="ECO:0000256" key="9">
    <source>
        <dbReference type="ARBA" id="ARBA00048679"/>
    </source>
</evidence>
<sequence>MEDVLCNLEYDRTLGEGSYGKVYLVRNTHTSEKFAVKEVDLSKYHEEERENALREAKLLAKLDHGGILKYIESVISEDYLYIVTEYCEGGDVDIYLQKCKMKDIFIPESVICLWITQVSDALQYLHKNRILHRDLKTKNIFLLKTFCVKLGDFGIAKALDPSRSMAESFIGTPAYMSPEIFSYQPYNYKTDIWSLGCCAVEMMTLKKAFQGGFHQVIQGVKKGQMPVLPEMYSTDLRKLIMQFLHRVPDERPSASDLVKNTTLIKCKRKARDDISKLPVPDAEEASVQQTRKGSQGHVARKSSFQNVMMVARERQEEVKRQSIKNALDKFNSLHLMDGTSKTDVKKVEQIDDEEEEEDFVDTFIVHDNNGQRRDSTLKNPLQKSVHTSIENVEARHIKKAWMVDLDGNENTLNTKQPRKPKKLSKDLDGKQKGLDVEQFRTRKMNATFAMPVSGFGTTYTVSKFGKEFADIDLQCSSDHIIPAEENPAATGSDIDEQMTILYDRQLKKSDNATDSDSDFQTEEKPKDIISKRERIASKPLRSKSGSGDRFVISPEVEEEGVEEPQFGAHEIIQHVRGNLSAFHLPSQEQESSEITKKKKKAYLKNHAVRKKRDNTVEESGEIKKAVADKMSVKKERAITLFTRAQNVRYVKEGESLGMESSFIKEGPGFTPFDKKKTTQDLKDLVVLVSSEDNKTLTMDQLVQVQQELAHGIGLDNLQKALEILSITSDEQDVRLHFEELLGPEKFLKYKKHLFLLRMLEMKSVAR</sequence>
<dbReference type="PANTHER" id="PTHR44899">
    <property type="entry name" value="CAMK FAMILY PROTEIN KINASE"/>
    <property type="match status" value="1"/>
</dbReference>
<dbReference type="PROSITE" id="PS50011">
    <property type="entry name" value="PROTEIN_KINASE_DOM"/>
    <property type="match status" value="1"/>
</dbReference>
<evidence type="ECO:0000256" key="10">
    <source>
        <dbReference type="PROSITE-ProRule" id="PRU10141"/>
    </source>
</evidence>
<comment type="catalytic activity">
    <reaction evidence="9">
        <text>L-seryl-[protein] + ATP = O-phospho-L-seryl-[protein] + ADP + H(+)</text>
        <dbReference type="Rhea" id="RHEA:17989"/>
        <dbReference type="Rhea" id="RHEA-COMP:9863"/>
        <dbReference type="Rhea" id="RHEA-COMP:11604"/>
        <dbReference type="ChEBI" id="CHEBI:15378"/>
        <dbReference type="ChEBI" id="CHEBI:29999"/>
        <dbReference type="ChEBI" id="CHEBI:30616"/>
        <dbReference type="ChEBI" id="CHEBI:83421"/>
        <dbReference type="ChEBI" id="CHEBI:456216"/>
        <dbReference type="EC" id="2.7.11.1"/>
    </reaction>
</comment>
<evidence type="ECO:0000256" key="4">
    <source>
        <dbReference type="ARBA" id="ARBA00022679"/>
    </source>
</evidence>
<dbReference type="SUPFAM" id="SSF56112">
    <property type="entry name" value="Protein kinase-like (PK-like)"/>
    <property type="match status" value="1"/>
</dbReference>
<dbReference type="AlphaFoldDB" id="A0AAE0T9U3"/>
<accession>A0AAE0T9U3</accession>
<keyword evidence="7 10" id="KW-0067">ATP-binding</keyword>
<dbReference type="InterPro" id="IPR051131">
    <property type="entry name" value="NEK_Ser/Thr_kinase_NIMA"/>
</dbReference>
<evidence type="ECO:0000256" key="11">
    <source>
        <dbReference type="SAM" id="MobiDB-lite"/>
    </source>
</evidence>
<feature type="binding site" evidence="10">
    <location>
        <position position="37"/>
    </location>
    <ligand>
        <name>ATP</name>
        <dbReference type="ChEBI" id="CHEBI:30616"/>
    </ligand>
</feature>
<dbReference type="Pfam" id="PF00069">
    <property type="entry name" value="Pkinase"/>
    <property type="match status" value="1"/>
</dbReference>
<evidence type="ECO:0000256" key="7">
    <source>
        <dbReference type="ARBA" id="ARBA00022840"/>
    </source>
</evidence>
<dbReference type="SMART" id="SM00220">
    <property type="entry name" value="S_TKc"/>
    <property type="match status" value="1"/>
</dbReference>
<comment type="caution">
    <text evidence="13">The sequence shown here is derived from an EMBL/GenBank/DDBJ whole genome shotgun (WGS) entry which is preliminary data.</text>
</comment>
<keyword evidence="3" id="KW-0723">Serine/threonine-protein kinase</keyword>
<dbReference type="EC" id="2.7.11.1" evidence="2"/>
<evidence type="ECO:0000256" key="2">
    <source>
        <dbReference type="ARBA" id="ARBA00012513"/>
    </source>
</evidence>
<keyword evidence="5 10" id="KW-0547">Nucleotide-binding</keyword>
<comment type="catalytic activity">
    <reaction evidence="8">
        <text>L-threonyl-[protein] + ATP = O-phospho-L-threonyl-[protein] + ADP + H(+)</text>
        <dbReference type="Rhea" id="RHEA:46608"/>
        <dbReference type="Rhea" id="RHEA-COMP:11060"/>
        <dbReference type="Rhea" id="RHEA-COMP:11605"/>
        <dbReference type="ChEBI" id="CHEBI:15378"/>
        <dbReference type="ChEBI" id="CHEBI:30013"/>
        <dbReference type="ChEBI" id="CHEBI:30616"/>
        <dbReference type="ChEBI" id="CHEBI:61977"/>
        <dbReference type="ChEBI" id="CHEBI:456216"/>
        <dbReference type="EC" id="2.7.11.1"/>
    </reaction>
</comment>
<feature type="region of interest" description="Disordered" evidence="11">
    <location>
        <begin position="506"/>
        <end position="548"/>
    </location>
</feature>
<evidence type="ECO:0000256" key="6">
    <source>
        <dbReference type="ARBA" id="ARBA00022777"/>
    </source>
</evidence>
<evidence type="ECO:0000256" key="5">
    <source>
        <dbReference type="ARBA" id="ARBA00022741"/>
    </source>
</evidence>
<dbReference type="FunFam" id="3.30.200.20:FF:000097">
    <property type="entry name" value="Probable serine/threonine-protein kinase nek1"/>
    <property type="match status" value="1"/>
</dbReference>
<dbReference type="CDD" id="cd08215">
    <property type="entry name" value="STKc_Nek"/>
    <property type="match status" value="1"/>
</dbReference>
<feature type="domain" description="Protein kinase" evidence="12">
    <location>
        <begin position="8"/>
        <end position="263"/>
    </location>
</feature>
<reference evidence="13" key="1">
    <citation type="journal article" date="2021" name="Genome Biol. Evol.">
        <title>A High-Quality Reference Genome for a Parasitic Bivalve with Doubly Uniparental Inheritance (Bivalvia: Unionida).</title>
        <authorList>
            <person name="Smith C.H."/>
        </authorList>
    </citation>
    <scope>NUCLEOTIDE SEQUENCE</scope>
    <source>
        <strain evidence="13">CHS0354</strain>
    </source>
</reference>
<proteinExistence type="inferred from homology"/>
<dbReference type="PROSITE" id="PS00107">
    <property type="entry name" value="PROTEIN_KINASE_ATP"/>
    <property type="match status" value="1"/>
</dbReference>
<dbReference type="PANTHER" id="PTHR44899:SF3">
    <property type="entry name" value="SERINE_THREONINE-PROTEIN KINASE NEK1"/>
    <property type="match status" value="1"/>
</dbReference>
<evidence type="ECO:0000313" key="13">
    <source>
        <dbReference type="EMBL" id="KAK3605828.1"/>
    </source>
</evidence>
<name>A0AAE0T9U3_9BIVA</name>
<dbReference type="Proteomes" id="UP001195483">
    <property type="component" value="Unassembled WGS sequence"/>
</dbReference>
<evidence type="ECO:0000256" key="3">
    <source>
        <dbReference type="ARBA" id="ARBA00022527"/>
    </source>
</evidence>
<dbReference type="InterPro" id="IPR011009">
    <property type="entry name" value="Kinase-like_dom_sf"/>
</dbReference>
<organism evidence="13 14">
    <name type="scientific">Potamilus streckersoni</name>
    <dbReference type="NCBI Taxonomy" id="2493646"/>
    <lineage>
        <taxon>Eukaryota</taxon>
        <taxon>Metazoa</taxon>
        <taxon>Spiralia</taxon>
        <taxon>Lophotrochozoa</taxon>
        <taxon>Mollusca</taxon>
        <taxon>Bivalvia</taxon>
        <taxon>Autobranchia</taxon>
        <taxon>Heteroconchia</taxon>
        <taxon>Palaeoheterodonta</taxon>
        <taxon>Unionida</taxon>
        <taxon>Unionoidea</taxon>
        <taxon>Unionidae</taxon>
        <taxon>Ambleminae</taxon>
        <taxon>Lampsilini</taxon>
        <taxon>Potamilus</taxon>
    </lineage>
</organism>
<evidence type="ECO:0000256" key="1">
    <source>
        <dbReference type="ARBA" id="ARBA00010886"/>
    </source>
</evidence>
<evidence type="ECO:0000313" key="14">
    <source>
        <dbReference type="Proteomes" id="UP001195483"/>
    </source>
</evidence>
<keyword evidence="14" id="KW-1185">Reference proteome</keyword>
<dbReference type="Gene3D" id="1.10.510.10">
    <property type="entry name" value="Transferase(Phosphotransferase) domain 1"/>
    <property type="match status" value="1"/>
</dbReference>
<keyword evidence="4" id="KW-0808">Transferase</keyword>
<evidence type="ECO:0000256" key="8">
    <source>
        <dbReference type="ARBA" id="ARBA00047899"/>
    </source>
</evidence>
<comment type="similarity">
    <text evidence="1">Belongs to the protein kinase superfamily. NEK Ser/Thr protein kinase family. NIMA subfamily.</text>
</comment>
<dbReference type="PROSITE" id="PS00108">
    <property type="entry name" value="PROTEIN_KINASE_ST"/>
    <property type="match status" value="1"/>
</dbReference>
<dbReference type="InterPro" id="IPR017441">
    <property type="entry name" value="Protein_kinase_ATP_BS"/>
</dbReference>
<feature type="region of interest" description="Disordered" evidence="11">
    <location>
        <begin position="408"/>
        <end position="430"/>
    </location>
</feature>
<dbReference type="GO" id="GO:0005524">
    <property type="term" value="F:ATP binding"/>
    <property type="evidence" value="ECO:0007669"/>
    <property type="project" value="UniProtKB-UniRule"/>
</dbReference>
<reference evidence="13" key="2">
    <citation type="journal article" date="2021" name="Genome Biol. Evol.">
        <title>Developing a high-quality reference genome for a parasitic bivalve with doubly uniparental inheritance (Bivalvia: Unionida).</title>
        <authorList>
            <person name="Smith C.H."/>
        </authorList>
    </citation>
    <scope>NUCLEOTIDE SEQUENCE</scope>
    <source>
        <strain evidence="13">CHS0354</strain>
        <tissue evidence="13">Mantle</tissue>
    </source>
</reference>
<gene>
    <name evidence="13" type="ORF">CHS0354_002465</name>
</gene>
<dbReference type="GO" id="GO:0004674">
    <property type="term" value="F:protein serine/threonine kinase activity"/>
    <property type="evidence" value="ECO:0007669"/>
    <property type="project" value="UniProtKB-KW"/>
</dbReference>
<feature type="compositionally biased region" description="Basic and acidic residues" evidence="11">
    <location>
        <begin position="521"/>
        <end position="536"/>
    </location>
</feature>
<feature type="region of interest" description="Disordered" evidence="11">
    <location>
        <begin position="275"/>
        <end position="300"/>
    </location>
</feature>
<evidence type="ECO:0000259" key="12">
    <source>
        <dbReference type="PROSITE" id="PS50011"/>
    </source>
</evidence>
<dbReference type="EMBL" id="JAEAOA010000205">
    <property type="protein sequence ID" value="KAK3605828.1"/>
    <property type="molecule type" value="Genomic_DNA"/>
</dbReference>